<dbReference type="SMART" id="SM00297">
    <property type="entry name" value="BROMO"/>
    <property type="match status" value="1"/>
</dbReference>
<sequence length="282" mass="32768">MQELMRQFATIFRQISQHKWAWPFLDPVDVEGLGLHDYYEVIDKPMDFSTIKNKMEAKDGSGYKNVREIYADVRLVFKNAMRYNDEKNDVHVMAKTLLEKFEEKWLQLLPKVAEEEKRKVEEEVEFQFDMQHAQEAAYANMARDISNEISEADMNLKGLREMVIQRCRKMSTEEKRKLGIALTRLSPEDLTKALEIVAENNPNFQATAQEVDLDIDAQNEYTLWRLKVFVKDALAIKSRSAVAIDSVDNDNIDDNKKNNSKGRREICDAVVKSAIKRTKKVV</sequence>
<dbReference type="Gene3D" id="1.20.920.10">
    <property type="entry name" value="Bromodomain-like"/>
    <property type="match status" value="1"/>
</dbReference>
<dbReference type="Pfam" id="PF17035">
    <property type="entry name" value="BET"/>
    <property type="match status" value="1"/>
</dbReference>
<evidence type="ECO:0000256" key="3">
    <source>
        <dbReference type="ARBA" id="ARBA00023163"/>
    </source>
</evidence>
<dbReference type="AlphaFoldDB" id="A0A6J1KPT0"/>
<accession>A0A6J1KPT0</accession>
<dbReference type="Gene3D" id="1.20.1270.220">
    <property type="match status" value="1"/>
</dbReference>
<evidence type="ECO:0000256" key="4">
    <source>
        <dbReference type="PROSITE-ProRule" id="PRU00035"/>
    </source>
</evidence>
<gene>
    <name evidence="8" type="primary">LOC111497172</name>
</gene>
<name>A0A6J1KPT0_CUCMA</name>
<dbReference type="Pfam" id="PF00439">
    <property type="entry name" value="Bromodomain"/>
    <property type="match status" value="1"/>
</dbReference>
<dbReference type="PRINTS" id="PR00503">
    <property type="entry name" value="BROMODOMAIN"/>
</dbReference>
<dbReference type="InterPro" id="IPR001487">
    <property type="entry name" value="Bromodomain"/>
</dbReference>
<keyword evidence="7" id="KW-1185">Reference proteome</keyword>
<dbReference type="RefSeq" id="XP_023003636.1">
    <property type="nucleotide sequence ID" value="XM_023147868.1"/>
</dbReference>
<dbReference type="PROSITE" id="PS51525">
    <property type="entry name" value="NET"/>
    <property type="match status" value="1"/>
</dbReference>
<keyword evidence="1" id="KW-0805">Transcription regulation</keyword>
<feature type="domain" description="NET" evidence="6">
    <location>
        <begin position="160"/>
        <end position="241"/>
    </location>
</feature>
<dbReference type="GeneID" id="111497172"/>
<feature type="domain" description="Bromo" evidence="5">
    <location>
        <begin position="16"/>
        <end position="91"/>
    </location>
</feature>
<keyword evidence="2 4" id="KW-0103">Bromodomain</keyword>
<evidence type="ECO:0000313" key="7">
    <source>
        <dbReference type="Proteomes" id="UP000504608"/>
    </source>
</evidence>
<dbReference type="PROSITE" id="PS50014">
    <property type="entry name" value="BROMODOMAIN_2"/>
    <property type="match status" value="1"/>
</dbReference>
<dbReference type="InterPro" id="IPR027353">
    <property type="entry name" value="NET_dom"/>
</dbReference>
<keyword evidence="3" id="KW-0804">Transcription</keyword>
<evidence type="ECO:0000259" key="5">
    <source>
        <dbReference type="PROSITE" id="PS50014"/>
    </source>
</evidence>
<evidence type="ECO:0000313" key="8">
    <source>
        <dbReference type="RefSeq" id="XP_023003636.1"/>
    </source>
</evidence>
<evidence type="ECO:0000256" key="2">
    <source>
        <dbReference type="ARBA" id="ARBA00023117"/>
    </source>
</evidence>
<dbReference type="InterPro" id="IPR036427">
    <property type="entry name" value="Bromodomain-like_sf"/>
</dbReference>
<evidence type="ECO:0000259" key="6">
    <source>
        <dbReference type="PROSITE" id="PS51525"/>
    </source>
</evidence>
<evidence type="ECO:0000256" key="1">
    <source>
        <dbReference type="ARBA" id="ARBA00023015"/>
    </source>
</evidence>
<dbReference type="SUPFAM" id="SSF47370">
    <property type="entry name" value="Bromodomain"/>
    <property type="match status" value="1"/>
</dbReference>
<reference evidence="8" key="1">
    <citation type="submission" date="2025-08" db="UniProtKB">
        <authorList>
            <consortium name="RefSeq"/>
        </authorList>
    </citation>
    <scope>IDENTIFICATION</scope>
    <source>
        <tissue evidence="8">Young leaves</tissue>
    </source>
</reference>
<proteinExistence type="predicted"/>
<dbReference type="InterPro" id="IPR038336">
    <property type="entry name" value="NET_sf"/>
</dbReference>
<protein>
    <submittedName>
        <fullName evidence="8">Transcription factor GTE1-like isoform X4</fullName>
    </submittedName>
</protein>
<dbReference type="Proteomes" id="UP000504608">
    <property type="component" value="Unplaced"/>
</dbReference>
<organism evidence="7 8">
    <name type="scientific">Cucurbita maxima</name>
    <name type="common">Pumpkin</name>
    <name type="synonym">Winter squash</name>
    <dbReference type="NCBI Taxonomy" id="3661"/>
    <lineage>
        <taxon>Eukaryota</taxon>
        <taxon>Viridiplantae</taxon>
        <taxon>Streptophyta</taxon>
        <taxon>Embryophyta</taxon>
        <taxon>Tracheophyta</taxon>
        <taxon>Spermatophyta</taxon>
        <taxon>Magnoliopsida</taxon>
        <taxon>eudicotyledons</taxon>
        <taxon>Gunneridae</taxon>
        <taxon>Pentapetalae</taxon>
        <taxon>rosids</taxon>
        <taxon>fabids</taxon>
        <taxon>Cucurbitales</taxon>
        <taxon>Cucurbitaceae</taxon>
        <taxon>Cucurbiteae</taxon>
        <taxon>Cucurbita</taxon>
    </lineage>
</organism>
<dbReference type="PANTHER" id="PTHR45926">
    <property type="entry name" value="OSJNBA0053K19.4 PROTEIN"/>
    <property type="match status" value="1"/>
</dbReference>